<dbReference type="Proteomes" id="UP000705379">
    <property type="component" value="Unassembled WGS sequence"/>
</dbReference>
<reference evidence="2" key="3">
    <citation type="journal article" date="2021" name="Microorganisms">
        <title>Bacterial Dimethylsulfoniopropionate Biosynthesis in the East China Sea.</title>
        <authorList>
            <person name="Liu J."/>
            <person name="Zhang Y."/>
            <person name="Liu J."/>
            <person name="Zhong H."/>
            <person name="Williams B.T."/>
            <person name="Zheng Y."/>
            <person name="Curson A.R.J."/>
            <person name="Sun C."/>
            <person name="Sun H."/>
            <person name="Song D."/>
            <person name="Wagner Mackenzie B."/>
            <person name="Bermejo Martinez A."/>
            <person name="Todd J.D."/>
            <person name="Zhang X.H."/>
        </authorList>
    </citation>
    <scope>NUCLEOTIDE SEQUENCE</scope>
    <source>
        <strain evidence="2">AESS21</strain>
    </source>
</reference>
<comment type="caution">
    <text evidence="2">The sequence shown here is derived from an EMBL/GenBank/DDBJ whole genome shotgun (WGS) entry which is preliminary data.</text>
</comment>
<sequence>MIPGDFYLISRGDDGLFAGSHKIFQRESSGLRRVSYCGRDYWVRPVTVAWTQVEVENRKEVRVEFNMGKGWRPICEKPEQQVTLKDLGVTQDARVVLSTNGQDLDGVNRFSAISESFQKGNKTKKASYHD</sequence>
<reference evidence="2" key="1">
    <citation type="submission" date="2018-08" db="EMBL/GenBank/DDBJ databases">
        <authorList>
            <person name="Jin W."/>
            <person name="Wang H."/>
            <person name="Yang Y."/>
            <person name="Li M."/>
            <person name="Liu J."/>
        </authorList>
    </citation>
    <scope>NUCLEOTIDE SEQUENCE</scope>
    <source>
        <strain evidence="2">AESS21</strain>
    </source>
</reference>
<dbReference type="AlphaFoldDB" id="A0A944CBG1"/>
<dbReference type="EMBL" id="QTKU01000001">
    <property type="protein sequence ID" value="MBS8259445.1"/>
    <property type="molecule type" value="Genomic_DNA"/>
</dbReference>
<dbReference type="Proteomes" id="UP000615687">
    <property type="component" value="Unassembled WGS sequence"/>
</dbReference>
<dbReference type="EMBL" id="JACYXJ010000002">
    <property type="protein sequence ID" value="MBD8875937.1"/>
    <property type="molecule type" value="Genomic_DNA"/>
</dbReference>
<gene>
    <name evidence="2" type="ORF">DYI23_04355</name>
    <name evidence="1" type="ORF">IG617_06540</name>
</gene>
<organism evidence="2 4">
    <name type="scientific">Roseibium polysiphoniae</name>
    <dbReference type="NCBI Taxonomy" id="2571221"/>
    <lineage>
        <taxon>Bacteria</taxon>
        <taxon>Pseudomonadati</taxon>
        <taxon>Pseudomonadota</taxon>
        <taxon>Alphaproteobacteria</taxon>
        <taxon>Hyphomicrobiales</taxon>
        <taxon>Stappiaceae</taxon>
        <taxon>Roseibium</taxon>
    </lineage>
</organism>
<accession>A0A944CBG1</accession>
<name>A0A944CBG1_9HYPH</name>
<evidence type="ECO:0000313" key="1">
    <source>
        <dbReference type="EMBL" id="MBD8875937.1"/>
    </source>
</evidence>
<evidence type="ECO:0000313" key="3">
    <source>
        <dbReference type="Proteomes" id="UP000615687"/>
    </source>
</evidence>
<evidence type="ECO:0000313" key="2">
    <source>
        <dbReference type="EMBL" id="MBS8259445.1"/>
    </source>
</evidence>
<evidence type="ECO:0000313" key="4">
    <source>
        <dbReference type="Proteomes" id="UP000705379"/>
    </source>
</evidence>
<keyword evidence="3" id="KW-1185">Reference proteome</keyword>
<reference evidence="1 3" key="2">
    <citation type="submission" date="2020-09" db="EMBL/GenBank/DDBJ databases">
        <title>The genome sequence of type strain Labrenzia polysiphoniae KACC 19711.</title>
        <authorList>
            <person name="Liu Y."/>
        </authorList>
    </citation>
    <scope>NUCLEOTIDE SEQUENCE [LARGE SCALE GENOMIC DNA]</scope>
    <source>
        <strain evidence="1 3">KACC 19711</strain>
    </source>
</reference>
<proteinExistence type="predicted"/>
<protein>
    <submittedName>
        <fullName evidence="2">Uncharacterized protein</fullName>
    </submittedName>
</protein>